<dbReference type="PANTHER" id="PTHR21600:SF87">
    <property type="entry name" value="RNA PSEUDOURIDYLATE SYNTHASE DOMAIN-CONTAINING PROTEIN 1"/>
    <property type="match status" value="1"/>
</dbReference>
<feature type="domain" description="Pseudouridine synthase RsuA/RluA-like" evidence="2">
    <location>
        <begin position="14"/>
        <end position="155"/>
    </location>
</feature>
<evidence type="ECO:0000313" key="3">
    <source>
        <dbReference type="EMBL" id="MBV2128422.1"/>
    </source>
</evidence>
<dbReference type="InterPro" id="IPR006145">
    <property type="entry name" value="PsdUridine_synth_RsuA/RluA"/>
</dbReference>
<proteinExistence type="inferred from homology"/>
<gene>
    <name evidence="3" type="ORF">KQY15_04865</name>
</gene>
<comment type="similarity">
    <text evidence="1">Belongs to the pseudouridine synthase RluA family.</text>
</comment>
<dbReference type="InterPro" id="IPR050188">
    <property type="entry name" value="RluA_PseudoU_synthase"/>
</dbReference>
<dbReference type="InterPro" id="IPR006224">
    <property type="entry name" value="PsdUridine_synth_RluA-like_CS"/>
</dbReference>
<dbReference type="Pfam" id="PF00849">
    <property type="entry name" value="PseudoU_synth_2"/>
    <property type="match status" value="1"/>
</dbReference>
<organism evidence="3 4">
    <name type="scientific">Arsukibacterium indicum</name>
    <dbReference type="NCBI Taxonomy" id="2848612"/>
    <lineage>
        <taxon>Bacteria</taxon>
        <taxon>Pseudomonadati</taxon>
        <taxon>Pseudomonadota</taxon>
        <taxon>Gammaproteobacteria</taxon>
        <taxon>Chromatiales</taxon>
        <taxon>Chromatiaceae</taxon>
        <taxon>Arsukibacterium</taxon>
    </lineage>
</organism>
<dbReference type="CDD" id="cd02869">
    <property type="entry name" value="PseudoU_synth_RluA_like"/>
    <property type="match status" value="1"/>
</dbReference>
<comment type="caution">
    <text evidence="3">The sequence shown here is derived from an EMBL/GenBank/DDBJ whole genome shotgun (WGS) entry which is preliminary data.</text>
</comment>
<dbReference type="RefSeq" id="WP_217667792.1">
    <property type="nucleotide sequence ID" value="NZ_JAHRID010000002.1"/>
</dbReference>
<accession>A0ABS6MHX9</accession>
<name>A0ABS6MHX9_9GAMM</name>
<dbReference type="Proteomes" id="UP000704611">
    <property type="component" value="Unassembled WGS sequence"/>
</dbReference>
<evidence type="ECO:0000313" key="4">
    <source>
        <dbReference type="Proteomes" id="UP000704611"/>
    </source>
</evidence>
<protein>
    <submittedName>
        <fullName evidence="3">RNA pseudouridine synthase</fullName>
    </submittedName>
</protein>
<keyword evidence="4" id="KW-1185">Reference proteome</keyword>
<dbReference type="EMBL" id="JAHRID010000002">
    <property type="protein sequence ID" value="MBV2128422.1"/>
    <property type="molecule type" value="Genomic_DNA"/>
</dbReference>
<reference evidence="3 4" key="1">
    <citation type="submission" date="2021-06" db="EMBL/GenBank/DDBJ databases">
        <title>Rheinheimera indica sp. nov., isolated from deep-sea sediment.</title>
        <authorList>
            <person name="Wang Z."/>
            <person name="Zhang X.-Y."/>
        </authorList>
    </citation>
    <scope>NUCLEOTIDE SEQUENCE [LARGE SCALE GENOMIC DNA]</scope>
    <source>
        <strain evidence="3 4">SM2107</strain>
    </source>
</reference>
<dbReference type="PROSITE" id="PS01129">
    <property type="entry name" value="PSI_RLU"/>
    <property type="match status" value="1"/>
</dbReference>
<evidence type="ECO:0000256" key="1">
    <source>
        <dbReference type="ARBA" id="ARBA00010876"/>
    </source>
</evidence>
<sequence length="237" mass="26127">MSQAFELVAQTAEFVVLNKAAGVSFHSEQGAGLVVQAEQALGFKLYPVHRLDKVTSGLIVLARSTETAAELTRLFSTQQVQKYYLALSLAKPVKKQGWVKGDMAAARRGAWKLLQTQHNPAVSYFISQGFADMPLRAFLIKPYSGKTHQIRVALKSVGAPIAGDTLYQGAAADRVYLHAFALSFSVAGKLYCYQQLPEQGSYFQQLTHSGAFRKWAEPWCLHWPSFQKPQLTTTATG</sequence>
<dbReference type="PANTHER" id="PTHR21600">
    <property type="entry name" value="MITOCHONDRIAL RNA PSEUDOURIDINE SYNTHASE"/>
    <property type="match status" value="1"/>
</dbReference>
<evidence type="ECO:0000259" key="2">
    <source>
        <dbReference type="Pfam" id="PF00849"/>
    </source>
</evidence>